<reference evidence="1" key="1">
    <citation type="journal article" date="2014" name="Front. Microbiol.">
        <title>High frequency of phylogenetically diverse reductive dehalogenase-homologous genes in deep subseafloor sedimentary metagenomes.</title>
        <authorList>
            <person name="Kawai M."/>
            <person name="Futagami T."/>
            <person name="Toyoda A."/>
            <person name="Takaki Y."/>
            <person name="Nishi S."/>
            <person name="Hori S."/>
            <person name="Arai W."/>
            <person name="Tsubouchi T."/>
            <person name="Morono Y."/>
            <person name="Uchiyama I."/>
            <person name="Ito T."/>
            <person name="Fujiyama A."/>
            <person name="Inagaki F."/>
            <person name="Takami H."/>
        </authorList>
    </citation>
    <scope>NUCLEOTIDE SEQUENCE</scope>
    <source>
        <strain evidence="1">Expedition CK06-06</strain>
    </source>
</reference>
<sequence>MKSHEYNSSDTRIVRCEHCKSLTLVNNATVKTCRDGDDQFHPGHSVGVLSGAKYYCCTYCQEEKQLNTNDINRLPGIIMLKTLLQYEPEWAIRAIQCLVSDDPRVQRIEMDGDHRIRFEAMATKIDDSGRPRQGEIGFGAFHHLMSIVLPLYAPELHDIAVDNRDRQL</sequence>
<accession>X0VVF3</accession>
<comment type="caution">
    <text evidence="1">The sequence shown here is derived from an EMBL/GenBank/DDBJ whole genome shotgun (WGS) entry which is preliminary data.</text>
</comment>
<evidence type="ECO:0000313" key="1">
    <source>
        <dbReference type="EMBL" id="GAG15097.1"/>
    </source>
</evidence>
<gene>
    <name evidence="1" type="ORF">S01H1_57809</name>
</gene>
<dbReference type="EMBL" id="BARS01037725">
    <property type="protein sequence ID" value="GAG15097.1"/>
    <property type="molecule type" value="Genomic_DNA"/>
</dbReference>
<organism evidence="1">
    <name type="scientific">marine sediment metagenome</name>
    <dbReference type="NCBI Taxonomy" id="412755"/>
    <lineage>
        <taxon>unclassified sequences</taxon>
        <taxon>metagenomes</taxon>
        <taxon>ecological metagenomes</taxon>
    </lineage>
</organism>
<proteinExistence type="predicted"/>
<name>X0VVF3_9ZZZZ</name>
<feature type="non-terminal residue" evidence="1">
    <location>
        <position position="168"/>
    </location>
</feature>
<protein>
    <submittedName>
        <fullName evidence="1">Uncharacterized protein</fullName>
    </submittedName>
</protein>
<dbReference type="AlphaFoldDB" id="X0VVF3"/>